<evidence type="ECO:0000313" key="4">
    <source>
        <dbReference type="EMBL" id="BAU62572.1"/>
    </source>
</evidence>
<dbReference type="GO" id="GO:0003735">
    <property type="term" value="F:structural constituent of ribosome"/>
    <property type="evidence" value="ECO:0007669"/>
    <property type="project" value="InterPro"/>
</dbReference>
<sequence length="87" mass="10343">MINLLQLQLLTEKSIIDLEDNKYTFQVDINLSKIQIKKIFEAMFDLEVLKIRTCRPPKNFSNSSKIYKNCYKKVILTIEKDKTIKFI</sequence>
<comment type="similarity">
    <text evidence="1">Belongs to the universal ribosomal protein uL23 family.</text>
</comment>
<keyword evidence="2 4" id="KW-0689">Ribosomal protein</keyword>
<evidence type="ECO:0000256" key="3">
    <source>
        <dbReference type="ARBA" id="ARBA00023274"/>
    </source>
</evidence>
<dbReference type="SUPFAM" id="SSF54189">
    <property type="entry name" value="Ribosomal proteins S24e, L23 and L15e"/>
    <property type="match status" value="1"/>
</dbReference>
<evidence type="ECO:0000256" key="2">
    <source>
        <dbReference type="ARBA" id="ARBA00022980"/>
    </source>
</evidence>
<keyword evidence="3" id="KW-0687">Ribonucleoprotein</keyword>
<dbReference type="InterPro" id="IPR012677">
    <property type="entry name" value="Nucleotide-bd_a/b_plait_sf"/>
</dbReference>
<dbReference type="AlphaFoldDB" id="A0A140JZP5"/>
<proteinExistence type="inferred from homology"/>
<organism evidence="4">
    <name type="scientific">Partenskyella glossopodia</name>
    <dbReference type="NCBI Taxonomy" id="552666"/>
    <lineage>
        <taxon>Eukaryota</taxon>
        <taxon>Sar</taxon>
        <taxon>Rhizaria</taxon>
        <taxon>Cercozoa</taxon>
        <taxon>Chlorarachniophyceae</taxon>
        <taxon>Partenskyella</taxon>
    </lineage>
</organism>
<keyword evidence="4" id="KW-0934">Plastid</keyword>
<evidence type="ECO:0000256" key="1">
    <source>
        <dbReference type="ARBA" id="ARBA00006700"/>
    </source>
</evidence>
<name>A0A140JZP5_9EUKA</name>
<protein>
    <submittedName>
        <fullName evidence="4">50S ribosomal protein L23</fullName>
    </submittedName>
</protein>
<dbReference type="GO" id="GO:1990904">
    <property type="term" value="C:ribonucleoprotein complex"/>
    <property type="evidence" value="ECO:0007669"/>
    <property type="project" value="UniProtKB-KW"/>
</dbReference>
<dbReference type="GeneID" id="27110074"/>
<dbReference type="GO" id="GO:0005840">
    <property type="term" value="C:ribosome"/>
    <property type="evidence" value="ECO:0007669"/>
    <property type="project" value="UniProtKB-KW"/>
</dbReference>
<gene>
    <name evidence="4" type="primary">rpl23</name>
</gene>
<dbReference type="GO" id="GO:0006412">
    <property type="term" value="P:translation"/>
    <property type="evidence" value="ECO:0007669"/>
    <property type="project" value="InterPro"/>
</dbReference>
<dbReference type="RefSeq" id="YP_009240438.1">
    <property type="nucleotide sequence ID" value="NC_029742.1"/>
</dbReference>
<dbReference type="InterPro" id="IPR013025">
    <property type="entry name" value="Ribosomal_uL23-like"/>
</dbReference>
<dbReference type="Pfam" id="PF00276">
    <property type="entry name" value="Ribosomal_L23"/>
    <property type="match status" value="1"/>
</dbReference>
<dbReference type="EMBL" id="AP014948">
    <property type="protein sequence ID" value="BAU62572.1"/>
    <property type="molecule type" value="Genomic_DNA"/>
</dbReference>
<accession>A0A140JZP5</accession>
<dbReference type="InterPro" id="IPR012678">
    <property type="entry name" value="Ribosomal_uL23/eL15/eS24_sf"/>
</dbReference>
<dbReference type="Gene3D" id="3.30.70.330">
    <property type="match status" value="1"/>
</dbReference>
<geneLocation type="plastid" evidence="4"/>
<reference evidence="4" key="1">
    <citation type="journal article" date="2016" name="J. Plant Res.">
        <title>Plastid genome sequences of Gymnochlora stellata, Lotharella vacuolata, and Partenskyella glossopodia reveal remarkable structural conservation among chlorarachniophyte species.</title>
        <authorList>
            <person name="Suzuki S."/>
            <person name="Hirakawa Y."/>
            <person name="Kofuji R."/>
            <person name="Sugita M."/>
            <person name="Ishida K."/>
        </authorList>
    </citation>
    <scope>NUCLEOTIDE SEQUENCE</scope>
    <source>
        <strain evidence="4">RCC365</strain>
    </source>
</reference>